<dbReference type="EMBL" id="CP003261">
    <property type="protein sequence ID" value="AGK96637.1"/>
    <property type="molecule type" value="Genomic_DNA"/>
</dbReference>
<reference evidence="2 3" key="1">
    <citation type="submission" date="2012-01" db="EMBL/GenBank/DDBJ databases">
        <title>Complete sequence of chromosome of Clostridium pasteurianum BC1.</title>
        <authorList>
            <consortium name="US DOE Joint Genome Institute"/>
            <person name="Lucas S."/>
            <person name="Han J."/>
            <person name="Lapidus A."/>
            <person name="Cheng J.-F."/>
            <person name="Goodwin L."/>
            <person name="Pitluck S."/>
            <person name="Peters L."/>
            <person name="Mikhailova N."/>
            <person name="Teshima H."/>
            <person name="Detter J.C."/>
            <person name="Han C."/>
            <person name="Tapia R."/>
            <person name="Land M."/>
            <person name="Hauser L."/>
            <person name="Kyrpides N."/>
            <person name="Ivanova N."/>
            <person name="Pagani I."/>
            <person name="Dunn J."/>
            <person name="Taghavi S."/>
            <person name="Francis A."/>
            <person name="van der Lelie D."/>
            <person name="Woyke T."/>
        </authorList>
    </citation>
    <scope>NUCLEOTIDE SEQUENCE [LARGE SCALE GENOMIC DNA]</scope>
    <source>
        <strain evidence="2 3">BC1</strain>
    </source>
</reference>
<gene>
    <name evidence="2" type="ORF">Clopa_1716</name>
</gene>
<dbReference type="RefSeq" id="WP_015614956.1">
    <property type="nucleotide sequence ID" value="NC_021182.1"/>
</dbReference>
<keyword evidence="1" id="KW-1133">Transmembrane helix</keyword>
<keyword evidence="3" id="KW-1185">Reference proteome</keyword>
<evidence type="ECO:0000313" key="3">
    <source>
        <dbReference type="Proteomes" id="UP000013523"/>
    </source>
</evidence>
<feature type="transmembrane region" description="Helical" evidence="1">
    <location>
        <begin position="21"/>
        <end position="40"/>
    </location>
</feature>
<dbReference type="HOGENOM" id="CLU_1040930_0_0_9"/>
<dbReference type="PATRIC" id="fig|86416.3.peg.1691"/>
<protein>
    <recommendedName>
        <fullName evidence="4">ABC-2 family transporter protein</fullName>
    </recommendedName>
</protein>
<dbReference type="AlphaFoldDB" id="R4K0M4"/>
<dbReference type="STRING" id="86416.Clopa_1716"/>
<dbReference type="PANTHER" id="PTHR37305:SF1">
    <property type="entry name" value="MEMBRANE PROTEIN"/>
    <property type="match status" value="1"/>
</dbReference>
<dbReference type="eggNOG" id="ENOG50325MI">
    <property type="taxonomic scope" value="Bacteria"/>
</dbReference>
<proteinExistence type="predicted"/>
<name>R4K0M4_CLOPA</name>
<evidence type="ECO:0008006" key="4">
    <source>
        <dbReference type="Google" id="ProtNLM"/>
    </source>
</evidence>
<organism evidence="2 3">
    <name type="scientific">Clostridium pasteurianum BC1</name>
    <dbReference type="NCBI Taxonomy" id="86416"/>
    <lineage>
        <taxon>Bacteria</taxon>
        <taxon>Bacillati</taxon>
        <taxon>Bacillota</taxon>
        <taxon>Clostridia</taxon>
        <taxon>Eubacteriales</taxon>
        <taxon>Clostridiaceae</taxon>
        <taxon>Clostridium</taxon>
    </lineage>
</organism>
<feature type="transmembrane region" description="Helical" evidence="1">
    <location>
        <begin position="164"/>
        <end position="186"/>
    </location>
</feature>
<keyword evidence="1" id="KW-0812">Transmembrane</keyword>
<feature type="transmembrane region" description="Helical" evidence="1">
    <location>
        <begin position="124"/>
        <end position="152"/>
    </location>
</feature>
<dbReference type="Proteomes" id="UP000013523">
    <property type="component" value="Chromosome"/>
</dbReference>
<feature type="transmembrane region" description="Helical" evidence="1">
    <location>
        <begin position="193"/>
        <end position="214"/>
    </location>
</feature>
<dbReference type="KEGG" id="cpas:Clopa_1716"/>
<feature type="transmembrane region" description="Helical" evidence="1">
    <location>
        <begin position="65"/>
        <end position="94"/>
    </location>
</feature>
<evidence type="ECO:0000313" key="2">
    <source>
        <dbReference type="EMBL" id="AGK96637.1"/>
    </source>
</evidence>
<sequence length="267" mass="30485">MKNVLNLVKNEYIKLFSEKKLYIILAYIILLSFFTAKSYTDSKFQPGAISGFPPNMRFLLNNLNALNYLIIFSTDSIFGGTTQFSIMIVSLLAIDTFLYDFKSGNAKFVLASGISKFELTLSKYIYMILNIFIIICMFFVIGFIMGSFFFGIHGITSINFIETFIIYLLGAIPMLAFTSIIALISCTNINKSILTLISIMFIIIMGISDSFTNTKFFSPTGMLSLFNYDVPMKITFNILYCGLISFIYFIVTFMLYIFIMERKDIFI</sequence>
<dbReference type="PANTHER" id="PTHR37305">
    <property type="entry name" value="INTEGRAL MEMBRANE PROTEIN-RELATED"/>
    <property type="match status" value="1"/>
</dbReference>
<evidence type="ECO:0000256" key="1">
    <source>
        <dbReference type="SAM" id="Phobius"/>
    </source>
</evidence>
<feature type="transmembrane region" description="Helical" evidence="1">
    <location>
        <begin position="234"/>
        <end position="259"/>
    </location>
</feature>
<keyword evidence="1" id="KW-0472">Membrane</keyword>
<accession>R4K0M4</accession>